<feature type="compositionally biased region" description="Basic and acidic residues" evidence="2">
    <location>
        <begin position="49"/>
        <end position="75"/>
    </location>
</feature>
<evidence type="ECO:0000259" key="3">
    <source>
        <dbReference type="Pfam" id="PF12230"/>
    </source>
</evidence>
<dbReference type="GO" id="GO:0045292">
    <property type="term" value="P:mRNA cis splicing, via spliceosome"/>
    <property type="evidence" value="ECO:0007669"/>
    <property type="project" value="InterPro"/>
</dbReference>
<feature type="compositionally biased region" description="Polar residues" evidence="2">
    <location>
        <begin position="265"/>
        <end position="276"/>
    </location>
</feature>
<evidence type="ECO:0000313" key="5">
    <source>
        <dbReference type="Proteomes" id="UP000318582"/>
    </source>
</evidence>
<dbReference type="STRING" id="109895.A0A507E0K4"/>
<dbReference type="InterPro" id="IPR045146">
    <property type="entry name" value="SF3A1"/>
</dbReference>
<dbReference type="GO" id="GO:0005686">
    <property type="term" value="C:U2 snRNP"/>
    <property type="evidence" value="ECO:0007669"/>
    <property type="project" value="TreeGrafter"/>
</dbReference>
<proteinExistence type="predicted"/>
<accession>A0A507E0K4</accession>
<dbReference type="GO" id="GO:0071013">
    <property type="term" value="C:catalytic step 2 spliceosome"/>
    <property type="evidence" value="ECO:0007669"/>
    <property type="project" value="TreeGrafter"/>
</dbReference>
<evidence type="ECO:0000313" key="4">
    <source>
        <dbReference type="EMBL" id="TPX56728.1"/>
    </source>
</evidence>
<sequence length="276" mass="30097">MTQPGKPKPNPPPGIKIRTNYVPKVKQLRGKQAAQICPRCNQPVPTSEMGEHMRIELLDPRWKEQKDKAREKNKESNLNNDTVSSNLKLLAKTRPDIFGGDEFNIDKTLKEAEKGKVIWDGHTASIGTVTQKLGQTVNWEEQAAELQREALEDEARRDAIGPKAPVPAGGTFTGGPSSLPPIPSMIPQNVPQQAYAYPQAPPPVNPYYGLASYANGYDPYAGQYAQYGQGQGYPGLDPYAGYPPSYAYQGSEAPPHVTGKRGASPDTSLSAKKTRV</sequence>
<protein>
    <recommendedName>
        <fullName evidence="3">Splicing factor 3A subunit 1 conserved domain-containing protein</fullName>
    </recommendedName>
</protein>
<dbReference type="AlphaFoldDB" id="A0A507E0K4"/>
<feature type="region of interest" description="Disordered" evidence="2">
    <location>
        <begin position="156"/>
        <end position="188"/>
    </location>
</feature>
<dbReference type="PANTHER" id="PTHR15316">
    <property type="entry name" value="SPLICEOSOME ASSOCIATED PROTEIN 114/SWAP SPLICING FACTOR-RELATED"/>
    <property type="match status" value="1"/>
</dbReference>
<dbReference type="Proteomes" id="UP000318582">
    <property type="component" value="Unassembled WGS sequence"/>
</dbReference>
<evidence type="ECO:0000256" key="2">
    <source>
        <dbReference type="SAM" id="MobiDB-lite"/>
    </source>
</evidence>
<dbReference type="Pfam" id="PF12230">
    <property type="entry name" value="PRP21_like_P"/>
    <property type="match status" value="1"/>
</dbReference>
<keyword evidence="1" id="KW-0507">mRNA processing</keyword>
<dbReference type="InterPro" id="IPR022030">
    <property type="entry name" value="SF3A1_dom"/>
</dbReference>
<keyword evidence="5" id="KW-1185">Reference proteome</keyword>
<evidence type="ECO:0000256" key="1">
    <source>
        <dbReference type="ARBA" id="ARBA00022664"/>
    </source>
</evidence>
<dbReference type="PANTHER" id="PTHR15316:SF1">
    <property type="entry name" value="SPLICING FACTOR 3A SUBUNIT 1"/>
    <property type="match status" value="1"/>
</dbReference>
<name>A0A507E0K4_9FUNG</name>
<feature type="region of interest" description="Disordered" evidence="2">
    <location>
        <begin position="30"/>
        <end position="80"/>
    </location>
</feature>
<dbReference type="GO" id="GO:0000381">
    <property type="term" value="P:regulation of alternative mRNA splicing, via spliceosome"/>
    <property type="evidence" value="ECO:0007669"/>
    <property type="project" value="TreeGrafter"/>
</dbReference>
<dbReference type="GO" id="GO:0003723">
    <property type="term" value="F:RNA binding"/>
    <property type="evidence" value="ECO:0007669"/>
    <property type="project" value="InterPro"/>
</dbReference>
<dbReference type="EMBL" id="QEAQ01000066">
    <property type="protein sequence ID" value="TPX56728.1"/>
    <property type="molecule type" value="Genomic_DNA"/>
</dbReference>
<feature type="domain" description="Splicing factor 3A subunit 1 conserved" evidence="3">
    <location>
        <begin position="9"/>
        <end position="92"/>
    </location>
</feature>
<reference evidence="4 5" key="1">
    <citation type="journal article" date="2019" name="Sci. Rep.">
        <title>Comparative genomics of chytrid fungi reveal insights into the obligate biotrophic and pathogenic lifestyle of Synchytrium endobioticum.</title>
        <authorList>
            <person name="van de Vossenberg B.T.L.H."/>
            <person name="Warris S."/>
            <person name="Nguyen H.D.T."/>
            <person name="van Gent-Pelzer M.P.E."/>
            <person name="Joly D.L."/>
            <person name="van de Geest H.C."/>
            <person name="Bonants P.J.M."/>
            <person name="Smith D.S."/>
            <person name="Levesque C.A."/>
            <person name="van der Lee T.A.J."/>
        </authorList>
    </citation>
    <scope>NUCLEOTIDE SEQUENCE [LARGE SCALE GENOMIC DNA]</scope>
    <source>
        <strain evidence="4 5">CBS 809.83</strain>
    </source>
</reference>
<dbReference type="GO" id="GO:0071004">
    <property type="term" value="C:U2-type prespliceosome"/>
    <property type="evidence" value="ECO:0007669"/>
    <property type="project" value="TreeGrafter"/>
</dbReference>
<feature type="region of interest" description="Disordered" evidence="2">
    <location>
        <begin position="225"/>
        <end position="276"/>
    </location>
</feature>
<gene>
    <name evidence="4" type="ORF">PhCBS80983_g04337</name>
</gene>
<feature type="compositionally biased region" description="Low complexity" evidence="2">
    <location>
        <begin position="225"/>
        <end position="239"/>
    </location>
</feature>
<comment type="caution">
    <text evidence="4">The sequence shown here is derived from an EMBL/GenBank/DDBJ whole genome shotgun (WGS) entry which is preliminary data.</text>
</comment>
<organism evidence="4 5">
    <name type="scientific">Powellomyces hirtus</name>
    <dbReference type="NCBI Taxonomy" id="109895"/>
    <lineage>
        <taxon>Eukaryota</taxon>
        <taxon>Fungi</taxon>
        <taxon>Fungi incertae sedis</taxon>
        <taxon>Chytridiomycota</taxon>
        <taxon>Chytridiomycota incertae sedis</taxon>
        <taxon>Chytridiomycetes</taxon>
        <taxon>Spizellomycetales</taxon>
        <taxon>Powellomycetaceae</taxon>
        <taxon>Powellomyces</taxon>
    </lineage>
</organism>